<dbReference type="OrthoDB" id="4774157at2"/>
<protein>
    <submittedName>
        <fullName evidence="9">Lycopene cyclase domain-containing protein</fullName>
    </submittedName>
</protein>
<evidence type="ECO:0000256" key="3">
    <source>
        <dbReference type="ARBA" id="ARBA00022692"/>
    </source>
</evidence>
<keyword evidence="7" id="KW-0413">Isomerase</keyword>
<evidence type="ECO:0000313" key="10">
    <source>
        <dbReference type="Proteomes" id="UP000235598"/>
    </source>
</evidence>
<evidence type="ECO:0000256" key="7">
    <source>
        <dbReference type="ARBA" id="ARBA00023235"/>
    </source>
</evidence>
<evidence type="ECO:0000313" key="9">
    <source>
        <dbReference type="EMBL" id="PMD04628.1"/>
    </source>
</evidence>
<dbReference type="InterPro" id="IPR017825">
    <property type="entry name" value="Lycopene_cyclase_dom"/>
</dbReference>
<comment type="caution">
    <text evidence="9">The sequence shown here is derived from an EMBL/GenBank/DDBJ whole genome shotgun (WGS) entry which is preliminary data.</text>
</comment>
<accession>A0A2N6VKS6</accession>
<comment type="subcellular location">
    <subcellularLocation>
        <location evidence="1">Membrane</location>
        <topology evidence="1">Multi-pass membrane protein</topology>
    </subcellularLocation>
</comment>
<evidence type="ECO:0000256" key="6">
    <source>
        <dbReference type="ARBA" id="ARBA00023136"/>
    </source>
</evidence>
<feature type="transmembrane region" description="Helical" evidence="8">
    <location>
        <begin position="6"/>
        <end position="28"/>
    </location>
</feature>
<dbReference type="EMBL" id="PNHK01000004">
    <property type="protein sequence ID" value="PMD04628.1"/>
    <property type="molecule type" value="Genomic_DNA"/>
</dbReference>
<keyword evidence="6 8" id="KW-0472">Membrane</keyword>
<dbReference type="GO" id="GO:0016020">
    <property type="term" value="C:membrane"/>
    <property type="evidence" value="ECO:0007669"/>
    <property type="project" value="UniProtKB-SubCell"/>
</dbReference>
<organism evidence="9 10">
    <name type="scientific">Brevibacterium paucivorans</name>
    <dbReference type="NCBI Taxonomy" id="170994"/>
    <lineage>
        <taxon>Bacteria</taxon>
        <taxon>Bacillati</taxon>
        <taxon>Actinomycetota</taxon>
        <taxon>Actinomycetes</taxon>
        <taxon>Micrococcales</taxon>
        <taxon>Brevibacteriaceae</taxon>
        <taxon>Brevibacterium</taxon>
    </lineage>
</organism>
<feature type="transmembrane region" description="Helical" evidence="8">
    <location>
        <begin position="40"/>
        <end position="60"/>
    </location>
</feature>
<evidence type="ECO:0000256" key="8">
    <source>
        <dbReference type="SAM" id="Phobius"/>
    </source>
</evidence>
<comment type="pathway">
    <text evidence="2">Carotenoid biosynthesis.</text>
</comment>
<evidence type="ECO:0000256" key="2">
    <source>
        <dbReference type="ARBA" id="ARBA00004829"/>
    </source>
</evidence>
<dbReference type="AlphaFoldDB" id="A0A2N6VKS6"/>
<keyword evidence="4" id="KW-0125">Carotenoid biosynthesis</keyword>
<gene>
    <name evidence="9" type="ORF">CJ199_09605</name>
</gene>
<dbReference type="GO" id="GO:0016117">
    <property type="term" value="P:carotenoid biosynthetic process"/>
    <property type="evidence" value="ECO:0007669"/>
    <property type="project" value="UniProtKB-KW"/>
</dbReference>
<keyword evidence="3 8" id="KW-0812">Transmembrane</keyword>
<sequence>MSWAYLGFLLFSIAGMAILDARFQLFWFAHPGRAAVVHGAGFFSLLAWDFVGISAGVFHRGDSPYMTGLNLAPHLPIEELFFLFFLCWLTMNLYGLAKLVARP</sequence>
<dbReference type="Proteomes" id="UP000235598">
    <property type="component" value="Unassembled WGS sequence"/>
</dbReference>
<evidence type="ECO:0000256" key="5">
    <source>
        <dbReference type="ARBA" id="ARBA00022989"/>
    </source>
</evidence>
<dbReference type="GO" id="GO:0016872">
    <property type="term" value="F:intramolecular lyase activity"/>
    <property type="evidence" value="ECO:0007669"/>
    <property type="project" value="InterPro"/>
</dbReference>
<dbReference type="NCBIfam" id="TIGR03462">
    <property type="entry name" value="CarR_dom_SF"/>
    <property type="match status" value="1"/>
</dbReference>
<feature type="transmembrane region" description="Helical" evidence="8">
    <location>
        <begin position="80"/>
        <end position="101"/>
    </location>
</feature>
<name>A0A2N6VKS6_9MICO</name>
<evidence type="ECO:0000256" key="1">
    <source>
        <dbReference type="ARBA" id="ARBA00004141"/>
    </source>
</evidence>
<proteinExistence type="predicted"/>
<dbReference type="RefSeq" id="WP_102239292.1">
    <property type="nucleotide sequence ID" value="NZ_BAAAIM010000004.1"/>
</dbReference>
<dbReference type="GO" id="GO:0045436">
    <property type="term" value="F:lycopene beta cyclase activity"/>
    <property type="evidence" value="ECO:0007669"/>
    <property type="project" value="UniProtKB-ARBA"/>
</dbReference>
<reference evidence="9 10" key="1">
    <citation type="submission" date="2017-09" db="EMBL/GenBank/DDBJ databases">
        <title>Bacterial strain isolated from the female urinary microbiota.</title>
        <authorList>
            <person name="Thomas-White K."/>
            <person name="Kumar N."/>
            <person name="Forster S."/>
            <person name="Putonti C."/>
            <person name="Lawley T."/>
            <person name="Wolfe A.J."/>
        </authorList>
    </citation>
    <scope>NUCLEOTIDE SEQUENCE [LARGE SCALE GENOMIC DNA]</scope>
    <source>
        <strain evidence="9 10">UMB1301</strain>
    </source>
</reference>
<evidence type="ECO:0000256" key="4">
    <source>
        <dbReference type="ARBA" id="ARBA00022746"/>
    </source>
</evidence>
<keyword evidence="5 8" id="KW-1133">Transmembrane helix</keyword>